<dbReference type="AlphaFoldDB" id="A0A2W7R4D0"/>
<proteinExistence type="predicted"/>
<dbReference type="Proteomes" id="UP000248882">
    <property type="component" value="Unassembled WGS sequence"/>
</dbReference>
<sequence>MLSAISKYYSGSPNSICPSKDYILPNSLGEKINGDLHFFQQTFKGRTVWILRCKSTATQIRKA</sequence>
<name>A0A2W7R4D0_9BACT</name>
<evidence type="ECO:0000313" key="2">
    <source>
        <dbReference type="Proteomes" id="UP000248882"/>
    </source>
</evidence>
<dbReference type="EMBL" id="QKZT01000003">
    <property type="protein sequence ID" value="PZX55683.1"/>
    <property type="molecule type" value="Genomic_DNA"/>
</dbReference>
<reference evidence="1 2" key="1">
    <citation type="submission" date="2018-06" db="EMBL/GenBank/DDBJ databases">
        <title>Genomic Encyclopedia of Archaeal and Bacterial Type Strains, Phase II (KMG-II): from individual species to whole genera.</title>
        <authorList>
            <person name="Goeker M."/>
        </authorList>
    </citation>
    <scope>NUCLEOTIDE SEQUENCE [LARGE SCALE GENOMIC DNA]</scope>
    <source>
        <strain evidence="1 2">DSM 19830</strain>
    </source>
</reference>
<accession>A0A2W7R4D0</accession>
<comment type="caution">
    <text evidence="1">The sequence shown here is derived from an EMBL/GenBank/DDBJ whole genome shotgun (WGS) entry which is preliminary data.</text>
</comment>
<protein>
    <submittedName>
        <fullName evidence="1">Uncharacterized protein</fullName>
    </submittedName>
</protein>
<organism evidence="1 2">
    <name type="scientific">Algoriphagus chordae</name>
    <dbReference type="NCBI Taxonomy" id="237019"/>
    <lineage>
        <taxon>Bacteria</taxon>
        <taxon>Pseudomonadati</taxon>
        <taxon>Bacteroidota</taxon>
        <taxon>Cytophagia</taxon>
        <taxon>Cytophagales</taxon>
        <taxon>Cyclobacteriaceae</taxon>
        <taxon>Algoriphagus</taxon>
    </lineage>
</organism>
<keyword evidence="2" id="KW-1185">Reference proteome</keyword>
<evidence type="ECO:0000313" key="1">
    <source>
        <dbReference type="EMBL" id="PZX55683.1"/>
    </source>
</evidence>
<gene>
    <name evidence="1" type="ORF">LV85_00908</name>
</gene>